<gene>
    <name evidence="1" type="ORF">MLD38_037694</name>
</gene>
<dbReference type="Proteomes" id="UP001057402">
    <property type="component" value="Chromosome 11"/>
</dbReference>
<comment type="caution">
    <text evidence="1">The sequence shown here is derived from an EMBL/GenBank/DDBJ whole genome shotgun (WGS) entry which is preliminary data.</text>
</comment>
<organism evidence="1 2">
    <name type="scientific">Melastoma candidum</name>
    <dbReference type="NCBI Taxonomy" id="119954"/>
    <lineage>
        <taxon>Eukaryota</taxon>
        <taxon>Viridiplantae</taxon>
        <taxon>Streptophyta</taxon>
        <taxon>Embryophyta</taxon>
        <taxon>Tracheophyta</taxon>
        <taxon>Spermatophyta</taxon>
        <taxon>Magnoliopsida</taxon>
        <taxon>eudicotyledons</taxon>
        <taxon>Gunneridae</taxon>
        <taxon>Pentapetalae</taxon>
        <taxon>rosids</taxon>
        <taxon>malvids</taxon>
        <taxon>Myrtales</taxon>
        <taxon>Melastomataceae</taxon>
        <taxon>Melastomatoideae</taxon>
        <taxon>Melastomateae</taxon>
        <taxon>Melastoma</taxon>
    </lineage>
</organism>
<evidence type="ECO:0000313" key="2">
    <source>
        <dbReference type="Proteomes" id="UP001057402"/>
    </source>
</evidence>
<evidence type="ECO:0000313" key="1">
    <source>
        <dbReference type="EMBL" id="KAI4312905.1"/>
    </source>
</evidence>
<accession>A0ACB9LQ58</accession>
<sequence>MSLFRLLDATAGLQPHDNLSHLLLTDPVRAAVLWHHTAVTNPRRLSSAFSAETTVPSSPTSGSTEGPRCFPDHSSLEQRATVRGNLLTTVTHNVVIASRNRPSIGQPPRVSNATRVSLKIRKL</sequence>
<keyword evidence="2" id="KW-1185">Reference proteome</keyword>
<dbReference type="EMBL" id="CM042890">
    <property type="protein sequence ID" value="KAI4312905.1"/>
    <property type="molecule type" value="Genomic_DNA"/>
</dbReference>
<proteinExistence type="predicted"/>
<protein>
    <submittedName>
        <fullName evidence="1">Uncharacterized protein</fullName>
    </submittedName>
</protein>
<name>A0ACB9LQ58_9MYRT</name>
<reference evidence="2" key="1">
    <citation type="journal article" date="2023" name="Front. Plant Sci.">
        <title>Chromosomal-level genome assembly of Melastoma candidum provides insights into trichome evolution.</title>
        <authorList>
            <person name="Zhong Y."/>
            <person name="Wu W."/>
            <person name="Sun C."/>
            <person name="Zou P."/>
            <person name="Liu Y."/>
            <person name="Dai S."/>
            <person name="Zhou R."/>
        </authorList>
    </citation>
    <scope>NUCLEOTIDE SEQUENCE [LARGE SCALE GENOMIC DNA]</scope>
</reference>